<dbReference type="HOGENOM" id="CLU_2074556_0_0_1"/>
<evidence type="ECO:0000256" key="1">
    <source>
        <dbReference type="SAM" id="MobiDB-lite"/>
    </source>
</evidence>
<dbReference type="AlphaFoldDB" id="F8P0I3"/>
<organism>
    <name type="scientific">Serpula lacrymans var. lacrymans (strain S7.9)</name>
    <name type="common">Dry rot fungus</name>
    <dbReference type="NCBI Taxonomy" id="578457"/>
    <lineage>
        <taxon>Eukaryota</taxon>
        <taxon>Fungi</taxon>
        <taxon>Dikarya</taxon>
        <taxon>Basidiomycota</taxon>
        <taxon>Agaricomycotina</taxon>
        <taxon>Agaricomycetes</taxon>
        <taxon>Agaricomycetidae</taxon>
        <taxon>Boletales</taxon>
        <taxon>Coniophorineae</taxon>
        <taxon>Serpulaceae</taxon>
        <taxon>Serpula</taxon>
    </lineage>
</organism>
<evidence type="ECO:0000313" key="3">
    <source>
        <dbReference type="EMBL" id="EGO23538.1"/>
    </source>
</evidence>
<keyword evidence="2" id="KW-1133">Transmembrane helix</keyword>
<dbReference type="RefSeq" id="XP_007319300.1">
    <property type="nucleotide sequence ID" value="XM_007319238.1"/>
</dbReference>
<keyword evidence="2" id="KW-0812">Transmembrane</keyword>
<feature type="transmembrane region" description="Helical" evidence="2">
    <location>
        <begin position="23"/>
        <end position="45"/>
    </location>
</feature>
<dbReference type="Proteomes" id="UP000008064">
    <property type="component" value="Unassembled WGS sequence"/>
</dbReference>
<sequence>MSILSSPPDHLTSAVSAHSSRPIRWSAIIAILLGLAALSLVLYYLHLRARGFVCIFVIPEWYTRLRAQWFTRAESLLARLPMMEELRCTLRKRRDEHTPPFFPPQHRPLTGQTTLRRY</sequence>
<evidence type="ECO:0000256" key="2">
    <source>
        <dbReference type="SAM" id="Phobius"/>
    </source>
</evidence>
<reference evidence="3" key="1">
    <citation type="submission" date="2011-04" db="EMBL/GenBank/DDBJ databases">
        <title>Evolution of plant cell wall degrading machinery underlies the functional diversity of forest fungi.</title>
        <authorList>
            <consortium name="US DOE Joint Genome Institute (JGI-PGF)"/>
            <person name="Eastwood D.C."/>
            <person name="Floudas D."/>
            <person name="Binder M."/>
            <person name="Majcherczyk A."/>
            <person name="Schneider P."/>
            <person name="Aerts A."/>
            <person name="Asiegbu F.O."/>
            <person name="Baker S.E."/>
            <person name="Barry K."/>
            <person name="Bendiksby M."/>
            <person name="Blumentritt M."/>
            <person name="Coutinho P.M."/>
            <person name="Cullen D."/>
            <person name="Cullen D."/>
            <person name="Gathman A."/>
            <person name="Goodell B."/>
            <person name="Henrissat B."/>
            <person name="Ihrmark K."/>
            <person name="Kauserud H."/>
            <person name="Kohler A."/>
            <person name="LaButti K."/>
            <person name="Lapidus A."/>
            <person name="Lavin J.L."/>
            <person name="Lee Y.-H."/>
            <person name="Lindquist E."/>
            <person name="Lilly W."/>
            <person name="Lucas S."/>
            <person name="Morin E."/>
            <person name="Murat C."/>
            <person name="Oguiza J.A."/>
            <person name="Park J."/>
            <person name="Pisabarro A.G."/>
            <person name="Riley R."/>
            <person name="Rosling A."/>
            <person name="Salamov A."/>
            <person name="Schmidt O."/>
            <person name="Schmutz J."/>
            <person name="Skrede I."/>
            <person name="Stenlid J."/>
            <person name="Wiebenga A."/>
            <person name="Xie X."/>
            <person name="Kues U."/>
            <person name="Hibbett D.S."/>
            <person name="Hoffmeister D."/>
            <person name="Hogberg N."/>
            <person name="Martin F."/>
            <person name="Grigoriev I.V."/>
            <person name="Watkinson S.C."/>
        </authorList>
    </citation>
    <scope>NUCLEOTIDE SEQUENCE</scope>
    <source>
        <strain evidence="3">S7.9</strain>
    </source>
</reference>
<dbReference type="KEGG" id="sla:SERLADRAFT_449904"/>
<gene>
    <name evidence="3" type="ORF">SERLADRAFT_449904</name>
</gene>
<name>F8P0I3_SERL9</name>
<keyword evidence="2" id="KW-0472">Membrane</keyword>
<feature type="region of interest" description="Disordered" evidence="1">
    <location>
        <begin position="96"/>
        <end position="118"/>
    </location>
</feature>
<proteinExistence type="predicted"/>
<accession>F8P0I3</accession>
<protein>
    <submittedName>
        <fullName evidence="3">Uncharacterized protein</fullName>
    </submittedName>
</protein>
<dbReference type="EMBL" id="GL945435">
    <property type="protein sequence ID" value="EGO23538.1"/>
    <property type="molecule type" value="Genomic_DNA"/>
</dbReference>
<dbReference type="GeneID" id="18816591"/>